<evidence type="ECO:0000256" key="3">
    <source>
        <dbReference type="ARBA" id="ARBA00022833"/>
    </source>
</evidence>
<dbReference type="SMART" id="SM00066">
    <property type="entry name" value="GAL4"/>
    <property type="match status" value="1"/>
</dbReference>
<dbReference type="AlphaFoldDB" id="A0A2T7A5J5"/>
<comment type="caution">
    <text evidence="10">The sequence shown here is derived from an EMBL/GenBank/DDBJ whole genome shotgun (WGS) entry which is preliminary data.</text>
</comment>
<feature type="compositionally biased region" description="Basic and acidic residues" evidence="8">
    <location>
        <begin position="141"/>
        <end position="153"/>
    </location>
</feature>
<feature type="compositionally biased region" description="Polar residues" evidence="8">
    <location>
        <begin position="183"/>
        <end position="199"/>
    </location>
</feature>
<feature type="compositionally biased region" description="Pro residues" evidence="8">
    <location>
        <begin position="205"/>
        <end position="214"/>
    </location>
</feature>
<evidence type="ECO:0000256" key="1">
    <source>
        <dbReference type="ARBA" id="ARBA00004123"/>
    </source>
</evidence>
<dbReference type="CDD" id="cd00067">
    <property type="entry name" value="GAL4"/>
    <property type="match status" value="1"/>
</dbReference>
<keyword evidence="7" id="KW-0539">Nucleus</keyword>
<accession>A0A2T7A5J5</accession>
<keyword evidence="11" id="KW-1185">Reference proteome</keyword>
<dbReference type="PANTHER" id="PTHR31986:SF7">
    <property type="entry name" value="REGULATOR OF DRUG SENSITIVITY 2"/>
    <property type="match status" value="1"/>
</dbReference>
<dbReference type="GO" id="GO:0000981">
    <property type="term" value="F:DNA-binding transcription factor activity, RNA polymerase II-specific"/>
    <property type="evidence" value="ECO:0007669"/>
    <property type="project" value="InterPro"/>
</dbReference>
<keyword evidence="3" id="KW-0862">Zinc</keyword>
<dbReference type="Proteomes" id="UP000244722">
    <property type="component" value="Unassembled WGS sequence"/>
</dbReference>
<feature type="domain" description="Zn(2)-C6 fungal-type" evidence="9">
    <location>
        <begin position="112"/>
        <end position="141"/>
    </location>
</feature>
<proteinExistence type="predicted"/>
<dbReference type="Pfam" id="PF00172">
    <property type="entry name" value="Zn_clus"/>
    <property type="match status" value="1"/>
</dbReference>
<feature type="compositionally biased region" description="Low complexity" evidence="8">
    <location>
        <begin position="1"/>
        <end position="46"/>
    </location>
</feature>
<feature type="compositionally biased region" description="Polar residues" evidence="8">
    <location>
        <begin position="154"/>
        <end position="172"/>
    </location>
</feature>
<dbReference type="PANTHER" id="PTHR31986">
    <property type="entry name" value="REGULATOR OF DRUG SENSITIVITY 2"/>
    <property type="match status" value="1"/>
</dbReference>
<comment type="subcellular location">
    <subcellularLocation>
        <location evidence="1">Nucleus</location>
    </subcellularLocation>
</comment>
<dbReference type="PROSITE" id="PS50048">
    <property type="entry name" value="ZN2_CY6_FUNGAL_2"/>
    <property type="match status" value="1"/>
</dbReference>
<dbReference type="OrthoDB" id="65716at2759"/>
<dbReference type="STRING" id="42251.A0A2T7A5J5"/>
<evidence type="ECO:0000256" key="8">
    <source>
        <dbReference type="SAM" id="MobiDB-lite"/>
    </source>
</evidence>
<dbReference type="InterPro" id="IPR053045">
    <property type="entry name" value="Zinc_cluster_trans_reg"/>
</dbReference>
<gene>
    <name evidence="10" type="ORF">B9Z19DRAFT_1119819</name>
</gene>
<reference evidence="10 11" key="1">
    <citation type="submission" date="2017-04" db="EMBL/GenBank/DDBJ databases">
        <title>Draft genome sequence of Tuber borchii Vittad., a whitish edible truffle.</title>
        <authorList>
            <consortium name="DOE Joint Genome Institute"/>
            <person name="Murat C."/>
            <person name="Kuo A."/>
            <person name="Barry K.W."/>
            <person name="Clum A."/>
            <person name="Dockter R.B."/>
            <person name="Fauchery L."/>
            <person name="Iotti M."/>
            <person name="Kohler A."/>
            <person name="Labutti K."/>
            <person name="Lindquist E.A."/>
            <person name="Lipzen A."/>
            <person name="Ohm R.A."/>
            <person name="Wang M."/>
            <person name="Grigoriev I.V."/>
            <person name="Zambonelli A."/>
            <person name="Martin F.M."/>
        </authorList>
    </citation>
    <scope>NUCLEOTIDE SEQUENCE [LARGE SCALE GENOMIC DNA]</scope>
    <source>
        <strain evidence="10 11">Tbo3840</strain>
    </source>
</reference>
<keyword evidence="4" id="KW-0805">Transcription regulation</keyword>
<sequence>MTEVHPPASASSNGAAARAPHPSAQQSNGGGTSTSQGSASGNSASSLGTVGAEPSGSQSPTTSTPGQTSMGRSPKKRRKVNHGKALGVHPTLYNLLATASRTYRLTQGRVIACVYCRRSHMTCDDDRPCMRCVKRNIGHLCHDEPREPKKPKTETSTATQENDQEDSNTSPSKAPITPPVNGMSKTLDQQEARASTATTPSNVSLPPPPIPPSRPDAGASIVAPSPVSVAPRTALNGNSRALLGVTDWDHPLPQQQTTYTNPYHQQWMFSAPEVSSEFNLLSDFLGNLYPDEIFTTDQNQNLFPDASSNVQLGQSDTNNTTFNQQRLLPPANPNSISSIPRPGSVKPSAERAKENYYLTAADPSQDAPEERMKQVLKAKLEAGLLKPFNYVKGYARLSQYMEKNMAHSSRRRILSQLDKFRPKFRERTHQLTDLDLVHVEEWFEKSLLEYDRVFASMAVPACLWRRTGEIFRGNKEFAELINVPIEQMRDGKLAIYELVVEDSAVSYWEKFGTIAFDTTQKAMLTSCHLKNPDPNAKEKLIHCCFSFTIRRDMNDIPALIIGNFLPIHPKKHGFGT</sequence>
<evidence type="ECO:0000256" key="6">
    <source>
        <dbReference type="ARBA" id="ARBA00023163"/>
    </source>
</evidence>
<evidence type="ECO:0000256" key="4">
    <source>
        <dbReference type="ARBA" id="ARBA00023015"/>
    </source>
</evidence>
<feature type="compositionally biased region" description="Low complexity" evidence="8">
    <location>
        <begin position="333"/>
        <end position="344"/>
    </location>
</feature>
<feature type="compositionally biased region" description="Low complexity" evidence="8">
    <location>
        <begin position="54"/>
        <end position="69"/>
    </location>
</feature>
<dbReference type="InterPro" id="IPR001138">
    <property type="entry name" value="Zn2Cys6_DnaBD"/>
</dbReference>
<evidence type="ECO:0000313" key="10">
    <source>
        <dbReference type="EMBL" id="PUU83017.1"/>
    </source>
</evidence>
<dbReference type="EMBL" id="NESQ01000018">
    <property type="protein sequence ID" value="PUU83017.1"/>
    <property type="molecule type" value="Genomic_DNA"/>
</dbReference>
<feature type="region of interest" description="Disordered" evidence="8">
    <location>
        <begin position="328"/>
        <end position="349"/>
    </location>
</feature>
<dbReference type="InterPro" id="IPR036864">
    <property type="entry name" value="Zn2-C6_fun-type_DNA-bd_sf"/>
</dbReference>
<dbReference type="Pfam" id="PF24990">
    <property type="entry name" value="PAS_13"/>
    <property type="match status" value="2"/>
</dbReference>
<evidence type="ECO:0000259" key="9">
    <source>
        <dbReference type="PROSITE" id="PS50048"/>
    </source>
</evidence>
<evidence type="ECO:0000256" key="2">
    <source>
        <dbReference type="ARBA" id="ARBA00022723"/>
    </source>
</evidence>
<protein>
    <recommendedName>
        <fullName evidence="9">Zn(2)-C6 fungal-type domain-containing protein</fullName>
    </recommendedName>
</protein>
<evidence type="ECO:0000313" key="11">
    <source>
        <dbReference type="Proteomes" id="UP000244722"/>
    </source>
</evidence>
<dbReference type="GO" id="GO:0000977">
    <property type="term" value="F:RNA polymerase II transcription regulatory region sequence-specific DNA binding"/>
    <property type="evidence" value="ECO:0007669"/>
    <property type="project" value="TreeGrafter"/>
</dbReference>
<name>A0A2T7A5J5_TUBBO</name>
<dbReference type="PROSITE" id="PS00463">
    <property type="entry name" value="ZN2_CY6_FUNGAL_1"/>
    <property type="match status" value="1"/>
</dbReference>
<evidence type="ECO:0000256" key="5">
    <source>
        <dbReference type="ARBA" id="ARBA00023125"/>
    </source>
</evidence>
<keyword evidence="6" id="KW-0804">Transcription</keyword>
<organism evidence="10 11">
    <name type="scientific">Tuber borchii</name>
    <name type="common">White truffle</name>
    <dbReference type="NCBI Taxonomy" id="42251"/>
    <lineage>
        <taxon>Eukaryota</taxon>
        <taxon>Fungi</taxon>
        <taxon>Dikarya</taxon>
        <taxon>Ascomycota</taxon>
        <taxon>Pezizomycotina</taxon>
        <taxon>Pezizomycetes</taxon>
        <taxon>Pezizales</taxon>
        <taxon>Tuberaceae</taxon>
        <taxon>Tuber</taxon>
    </lineage>
</organism>
<feature type="compositionally biased region" description="Basic residues" evidence="8">
    <location>
        <begin position="73"/>
        <end position="82"/>
    </location>
</feature>
<dbReference type="InterPro" id="IPR056751">
    <property type="entry name" value="PAS_13"/>
</dbReference>
<feature type="region of interest" description="Disordered" evidence="8">
    <location>
        <begin position="1"/>
        <end position="85"/>
    </location>
</feature>
<feature type="region of interest" description="Disordered" evidence="8">
    <location>
        <begin position="141"/>
        <end position="223"/>
    </location>
</feature>
<dbReference type="GO" id="GO:0008270">
    <property type="term" value="F:zinc ion binding"/>
    <property type="evidence" value="ECO:0007669"/>
    <property type="project" value="InterPro"/>
</dbReference>
<dbReference type="GO" id="GO:0005634">
    <property type="term" value="C:nucleus"/>
    <property type="evidence" value="ECO:0007669"/>
    <property type="project" value="UniProtKB-SubCell"/>
</dbReference>
<dbReference type="FunFam" id="4.10.240.10:FF:000002">
    <property type="entry name" value="Zn cluster transcription factor Rds2"/>
    <property type="match status" value="1"/>
</dbReference>
<keyword evidence="5" id="KW-0238">DNA-binding</keyword>
<dbReference type="Gene3D" id="4.10.240.10">
    <property type="entry name" value="Zn(2)-C6 fungal-type DNA-binding domain"/>
    <property type="match status" value="1"/>
</dbReference>
<evidence type="ECO:0000256" key="7">
    <source>
        <dbReference type="ARBA" id="ARBA00023242"/>
    </source>
</evidence>
<dbReference type="SUPFAM" id="SSF57701">
    <property type="entry name" value="Zn2/Cys6 DNA-binding domain"/>
    <property type="match status" value="1"/>
</dbReference>
<keyword evidence="2" id="KW-0479">Metal-binding</keyword>